<proteinExistence type="predicted"/>
<reference evidence="1" key="2">
    <citation type="journal article" date="2015" name="Data Brief">
        <title>Shoot transcriptome of the giant reed, Arundo donax.</title>
        <authorList>
            <person name="Barrero R.A."/>
            <person name="Guerrero F.D."/>
            <person name="Moolhuijzen P."/>
            <person name="Goolsby J.A."/>
            <person name="Tidwell J."/>
            <person name="Bellgard S.E."/>
            <person name="Bellgard M.I."/>
        </authorList>
    </citation>
    <scope>NUCLEOTIDE SEQUENCE</scope>
    <source>
        <tissue evidence="1">Shoot tissue taken approximately 20 cm above the soil surface</tissue>
    </source>
</reference>
<sequence length="47" mass="5410">MRAKSLRGLFQTVLCIQIKPYLHCLLAFCLGKNLQHGYYMPLQTVPT</sequence>
<evidence type="ECO:0000313" key="1">
    <source>
        <dbReference type="EMBL" id="JAE31686.1"/>
    </source>
</evidence>
<dbReference type="AlphaFoldDB" id="A0A0A9HA19"/>
<dbReference type="EMBL" id="GBRH01166210">
    <property type="protein sequence ID" value="JAE31686.1"/>
    <property type="molecule type" value="Transcribed_RNA"/>
</dbReference>
<organism evidence="1">
    <name type="scientific">Arundo donax</name>
    <name type="common">Giant reed</name>
    <name type="synonym">Donax arundinaceus</name>
    <dbReference type="NCBI Taxonomy" id="35708"/>
    <lineage>
        <taxon>Eukaryota</taxon>
        <taxon>Viridiplantae</taxon>
        <taxon>Streptophyta</taxon>
        <taxon>Embryophyta</taxon>
        <taxon>Tracheophyta</taxon>
        <taxon>Spermatophyta</taxon>
        <taxon>Magnoliopsida</taxon>
        <taxon>Liliopsida</taxon>
        <taxon>Poales</taxon>
        <taxon>Poaceae</taxon>
        <taxon>PACMAD clade</taxon>
        <taxon>Arundinoideae</taxon>
        <taxon>Arundineae</taxon>
        <taxon>Arundo</taxon>
    </lineage>
</organism>
<name>A0A0A9HA19_ARUDO</name>
<protein>
    <submittedName>
        <fullName evidence="1">Uncharacterized protein</fullName>
    </submittedName>
</protein>
<accession>A0A0A9HA19</accession>
<reference evidence="1" key="1">
    <citation type="submission" date="2014-09" db="EMBL/GenBank/DDBJ databases">
        <authorList>
            <person name="Magalhaes I.L.F."/>
            <person name="Oliveira U."/>
            <person name="Santos F.R."/>
            <person name="Vidigal T.H.D.A."/>
            <person name="Brescovit A.D."/>
            <person name="Santos A.J."/>
        </authorList>
    </citation>
    <scope>NUCLEOTIDE SEQUENCE</scope>
    <source>
        <tissue evidence="1">Shoot tissue taken approximately 20 cm above the soil surface</tissue>
    </source>
</reference>